<keyword evidence="6 9" id="KW-1133">Transmembrane helix</keyword>
<feature type="transmembrane region" description="Helical" evidence="9">
    <location>
        <begin position="285"/>
        <end position="308"/>
    </location>
</feature>
<reference evidence="10 11" key="1">
    <citation type="journal article" date="2016" name="Int. J. Syst. Evol. Microbiol.">
        <title>Nocardioides albidus sp. nov., an actinobacterium isolated from garden soil.</title>
        <authorList>
            <person name="Singh H."/>
            <person name="Du J."/>
            <person name="Trinh H."/>
            <person name="Won K."/>
            <person name="Yang J.E."/>
            <person name="Yin C."/>
            <person name="Kook M."/>
            <person name="Yi T.H."/>
        </authorList>
    </citation>
    <scope>NUCLEOTIDE SEQUENCE [LARGE SCALE GENOMIC DNA]</scope>
    <source>
        <strain evidence="10 11">CCTCC AB 2015297</strain>
    </source>
</reference>
<feature type="transmembrane region" description="Helical" evidence="9">
    <location>
        <begin position="252"/>
        <end position="273"/>
    </location>
</feature>
<evidence type="ECO:0000313" key="11">
    <source>
        <dbReference type="Proteomes" id="UP000313231"/>
    </source>
</evidence>
<dbReference type="PROSITE" id="PS01303">
    <property type="entry name" value="BCCT"/>
    <property type="match status" value="1"/>
</dbReference>
<protein>
    <submittedName>
        <fullName evidence="10">BCCT family transporter</fullName>
    </submittedName>
</protein>
<comment type="similarity">
    <text evidence="2">Belongs to the BCCT transporter (TC 2.A.15) family.</text>
</comment>
<organism evidence="10 11">
    <name type="scientific">Nocardioides albidus</name>
    <dbReference type="NCBI Taxonomy" id="1517589"/>
    <lineage>
        <taxon>Bacteria</taxon>
        <taxon>Bacillati</taxon>
        <taxon>Actinomycetota</taxon>
        <taxon>Actinomycetes</taxon>
        <taxon>Propionibacteriales</taxon>
        <taxon>Nocardioidaceae</taxon>
        <taxon>Nocardioides</taxon>
    </lineage>
</organism>
<feature type="region of interest" description="Disordered" evidence="8">
    <location>
        <begin position="1"/>
        <end position="23"/>
    </location>
</feature>
<feature type="transmembrane region" description="Helical" evidence="9">
    <location>
        <begin position="168"/>
        <end position="186"/>
    </location>
</feature>
<feature type="transmembrane region" description="Helical" evidence="9">
    <location>
        <begin position="213"/>
        <end position="232"/>
    </location>
</feature>
<gene>
    <name evidence="10" type="ORF">FHP29_01555</name>
</gene>
<feature type="region of interest" description="Disordered" evidence="8">
    <location>
        <begin position="554"/>
        <end position="581"/>
    </location>
</feature>
<evidence type="ECO:0000256" key="9">
    <source>
        <dbReference type="SAM" id="Phobius"/>
    </source>
</evidence>
<evidence type="ECO:0000256" key="7">
    <source>
        <dbReference type="ARBA" id="ARBA00023136"/>
    </source>
</evidence>
<dbReference type="InterPro" id="IPR018093">
    <property type="entry name" value="BCCT_CS"/>
</dbReference>
<dbReference type="NCBIfam" id="TIGR00842">
    <property type="entry name" value="bcct"/>
    <property type="match status" value="1"/>
</dbReference>
<evidence type="ECO:0000256" key="1">
    <source>
        <dbReference type="ARBA" id="ARBA00004651"/>
    </source>
</evidence>
<comment type="subcellular location">
    <subcellularLocation>
        <location evidence="1">Cell membrane</location>
        <topology evidence="1">Multi-pass membrane protein</topology>
    </subcellularLocation>
</comment>
<proteinExistence type="inferred from homology"/>
<feature type="transmembrane region" description="Helical" evidence="9">
    <location>
        <begin position="423"/>
        <end position="445"/>
    </location>
</feature>
<evidence type="ECO:0000256" key="4">
    <source>
        <dbReference type="ARBA" id="ARBA00022475"/>
    </source>
</evidence>
<evidence type="ECO:0000256" key="5">
    <source>
        <dbReference type="ARBA" id="ARBA00022692"/>
    </source>
</evidence>
<dbReference type="Pfam" id="PF02028">
    <property type="entry name" value="BCCT"/>
    <property type="match status" value="1"/>
</dbReference>
<dbReference type="RefSeq" id="WP_139621117.1">
    <property type="nucleotide sequence ID" value="NZ_VDMP01000012.1"/>
</dbReference>
<keyword evidence="3" id="KW-0813">Transport</keyword>
<feature type="compositionally biased region" description="Low complexity" evidence="8">
    <location>
        <begin position="555"/>
        <end position="568"/>
    </location>
</feature>
<feature type="transmembrane region" description="Helical" evidence="9">
    <location>
        <begin position="67"/>
        <end position="87"/>
    </location>
</feature>
<feature type="transmembrane region" description="Helical" evidence="9">
    <location>
        <begin position="107"/>
        <end position="128"/>
    </location>
</feature>
<evidence type="ECO:0000256" key="6">
    <source>
        <dbReference type="ARBA" id="ARBA00022989"/>
    </source>
</evidence>
<keyword evidence="11" id="KW-1185">Reference proteome</keyword>
<dbReference type="GO" id="GO:0022857">
    <property type="term" value="F:transmembrane transporter activity"/>
    <property type="evidence" value="ECO:0007669"/>
    <property type="project" value="InterPro"/>
</dbReference>
<feature type="transmembrane region" description="Helical" evidence="9">
    <location>
        <begin position="466"/>
        <end position="484"/>
    </location>
</feature>
<evidence type="ECO:0000256" key="2">
    <source>
        <dbReference type="ARBA" id="ARBA00005658"/>
    </source>
</evidence>
<feature type="transmembrane region" description="Helical" evidence="9">
    <location>
        <begin position="29"/>
        <end position="47"/>
    </location>
</feature>
<feature type="transmembrane region" description="Helical" evidence="9">
    <location>
        <begin position="340"/>
        <end position="358"/>
    </location>
</feature>
<keyword evidence="5 9" id="KW-0812">Transmembrane</keyword>
<dbReference type="GO" id="GO:0005886">
    <property type="term" value="C:plasma membrane"/>
    <property type="evidence" value="ECO:0007669"/>
    <property type="project" value="UniProtKB-SubCell"/>
</dbReference>
<evidence type="ECO:0000256" key="8">
    <source>
        <dbReference type="SAM" id="MobiDB-lite"/>
    </source>
</evidence>
<dbReference type="AlphaFoldDB" id="A0A5C4WNU5"/>
<dbReference type="OrthoDB" id="9775735at2"/>
<keyword evidence="4" id="KW-1003">Cell membrane</keyword>
<accession>A0A5C4WNU5</accession>
<dbReference type="PANTHER" id="PTHR30047">
    <property type="entry name" value="HIGH-AFFINITY CHOLINE TRANSPORT PROTEIN-RELATED"/>
    <property type="match status" value="1"/>
</dbReference>
<evidence type="ECO:0000256" key="3">
    <source>
        <dbReference type="ARBA" id="ARBA00022448"/>
    </source>
</evidence>
<evidence type="ECO:0000313" key="10">
    <source>
        <dbReference type="EMBL" id="TNM49563.1"/>
    </source>
</evidence>
<dbReference type="EMBL" id="VDMP01000012">
    <property type="protein sequence ID" value="TNM49563.1"/>
    <property type="molecule type" value="Genomic_DNA"/>
</dbReference>
<dbReference type="PANTHER" id="PTHR30047:SF7">
    <property type="entry name" value="HIGH-AFFINITY CHOLINE TRANSPORT PROTEIN"/>
    <property type="match status" value="1"/>
</dbReference>
<name>A0A5C4WNU5_9ACTN</name>
<feature type="transmembrane region" description="Helical" evidence="9">
    <location>
        <begin position="490"/>
        <end position="514"/>
    </location>
</feature>
<comment type="caution">
    <text evidence="10">The sequence shown here is derived from an EMBL/GenBank/DDBJ whole genome shotgun (WGS) entry which is preliminary data.</text>
</comment>
<keyword evidence="7 9" id="KW-0472">Membrane</keyword>
<dbReference type="Proteomes" id="UP000313231">
    <property type="component" value="Unassembled WGS sequence"/>
</dbReference>
<feature type="compositionally biased region" description="Basic and acidic residues" evidence="8">
    <location>
        <begin position="570"/>
        <end position="581"/>
    </location>
</feature>
<feature type="compositionally biased region" description="Polar residues" evidence="8">
    <location>
        <begin position="1"/>
        <end position="13"/>
    </location>
</feature>
<feature type="transmembrane region" description="Helical" evidence="9">
    <location>
        <begin position="370"/>
        <end position="393"/>
    </location>
</feature>
<sequence>MAEVTLQESSGHESGSPRRPTGRVPLDRVTFGVAAALVLTFLIWGAVDSASMTTGTGKVLGWITNDFGWLFVLVSAGFLILSAYLALTRYGNIRLGPDDSRPEFSTFSWVSMMFATGMGIGLMFWGVAEPLTYLTATDPASTPPGRAEAGSPEAARTAMEYSFFHWGLHPWSMYAVIGLAIGYFAYRKGAGNLVSGAFGPLLGRRATEGPGKAIDVIAIFATLFGSATSLGLGALQITGGLDDVFGSGDSKWLTVGVIAVLTLCFVASAVSGIDKGVQILSNANAVAAVLLVFFLFVVGPTVFIMSTFTESLGGYLTRLPTMSFRTGAFGGQEFINGWTIFYWAWWVSWTPFVGMFIARISKGRTIREFVIYVIAVPSLVSFVWFSIMAGAAFDVQLSGEDDLGAVLAEEGSESALFTMLREYPLATVTVVLAVFLIAIFFITGADSASIVMGMLSQHGKEEPMRWLVVFWGVAQGAVASILLWSGGLGALQTLVIIVAGPFMLVIVAMCVSLVKSLRAEPYESTLPARVRRAVLHAQKFDLVEHQTVALASLGADTAPDTAPAPDSDSALDRADGEPLPS</sequence>
<dbReference type="InterPro" id="IPR000060">
    <property type="entry name" value="BCCT_transptr"/>
</dbReference>